<dbReference type="EMBL" id="MCGG01000018">
    <property type="protein sequence ID" value="OEJ67930.1"/>
    <property type="molecule type" value="Genomic_DNA"/>
</dbReference>
<proteinExistence type="predicted"/>
<reference evidence="2" key="1">
    <citation type="submission" date="2016-07" db="EMBL/GenBank/DDBJ databases">
        <authorList>
            <person name="Florea S."/>
            <person name="Webb J.S."/>
            <person name="Jaromczyk J."/>
            <person name="Schardl C.L."/>
        </authorList>
    </citation>
    <scope>NUCLEOTIDE SEQUENCE [LARGE SCALE GENOMIC DNA]</scope>
    <source>
        <strain evidence="2">MV-1</strain>
    </source>
</reference>
<organism evidence="1 2">
    <name type="scientific">Magnetovibrio blakemorei</name>
    <dbReference type="NCBI Taxonomy" id="28181"/>
    <lineage>
        <taxon>Bacteria</taxon>
        <taxon>Pseudomonadati</taxon>
        <taxon>Pseudomonadota</taxon>
        <taxon>Alphaproteobacteria</taxon>
        <taxon>Rhodospirillales</taxon>
        <taxon>Magnetovibrionaceae</taxon>
        <taxon>Magnetovibrio</taxon>
    </lineage>
</organism>
<dbReference type="Proteomes" id="UP000095347">
    <property type="component" value="Unassembled WGS sequence"/>
</dbReference>
<gene>
    <name evidence="1" type="ORF">BEN30_07700</name>
</gene>
<accession>A0A1E5Q8Y5</accession>
<name>A0A1E5Q8Y5_9PROT</name>
<dbReference type="PANTHER" id="PTHR36456:SF1">
    <property type="entry name" value="UPF0232 PROTEIN SCO3875"/>
    <property type="match status" value="1"/>
</dbReference>
<evidence type="ECO:0000313" key="1">
    <source>
        <dbReference type="EMBL" id="OEJ67930.1"/>
    </source>
</evidence>
<dbReference type="AlphaFoldDB" id="A0A1E5Q8Y5"/>
<keyword evidence="2" id="KW-1185">Reference proteome</keyword>
<dbReference type="STRING" id="28181.BEN30_07700"/>
<evidence type="ECO:0008006" key="3">
    <source>
        <dbReference type="Google" id="ProtNLM"/>
    </source>
</evidence>
<dbReference type="InterPro" id="IPR007922">
    <property type="entry name" value="DciA-like"/>
</dbReference>
<comment type="caution">
    <text evidence="1">The sequence shown here is derived from an EMBL/GenBank/DDBJ whole genome shotgun (WGS) entry which is preliminary data.</text>
</comment>
<sequence length="142" mass="15448">MMGQHGFTHGAIVTKWPEIVGDVMARHTQPEKIVFSRDGTSGGVLHLKTDSGAFATELQHKEPLIVERINTFFGYRAVERIKLIQGPLPTTKAGPQGSPPRPLNKEEAQNLAGTIANVDDAEIKEALERLGANILGRKKATD</sequence>
<protein>
    <recommendedName>
        <fullName evidence="3">RNA-binding protein</fullName>
    </recommendedName>
</protein>
<evidence type="ECO:0000313" key="2">
    <source>
        <dbReference type="Proteomes" id="UP000095347"/>
    </source>
</evidence>
<dbReference type="PIRSF" id="PIRSF032064">
    <property type="entry name" value="UCP032064"/>
    <property type="match status" value="1"/>
</dbReference>
<dbReference type="Pfam" id="PF05258">
    <property type="entry name" value="DciA"/>
    <property type="match status" value="1"/>
</dbReference>
<dbReference type="PANTHER" id="PTHR36456">
    <property type="entry name" value="UPF0232 PROTEIN SCO3875"/>
    <property type="match status" value="1"/>
</dbReference>
<dbReference type="InterPro" id="IPR010593">
    <property type="entry name" value="DUF1159"/>
</dbReference>